<dbReference type="Proteomes" id="UP000030689">
    <property type="component" value="Unassembled WGS sequence"/>
</dbReference>
<evidence type="ECO:0000256" key="3">
    <source>
        <dbReference type="ARBA" id="ARBA00022900"/>
    </source>
</evidence>
<accession>V4NI49</accession>
<evidence type="ECO:0000313" key="5">
    <source>
        <dbReference type="Proteomes" id="UP000030689"/>
    </source>
</evidence>
<keyword evidence="5" id="KW-1185">Reference proteome</keyword>
<dbReference type="Gramene" id="ESQ45901">
    <property type="protein sequence ID" value="ESQ45901"/>
    <property type="gene ID" value="EUTSA_v10011055mg"/>
</dbReference>
<keyword evidence="3" id="KW-0722">Serine protease inhibitor</keyword>
<dbReference type="AlphaFoldDB" id="V4NI49"/>
<gene>
    <name evidence="4" type="ORF">EUTSA_v10011055mg</name>
</gene>
<dbReference type="PANTHER" id="PTHR33091">
    <property type="entry name" value="PROTEIN, PUTATIVE, EXPRESSED-RELATED"/>
    <property type="match status" value="1"/>
</dbReference>
<evidence type="ECO:0000313" key="4">
    <source>
        <dbReference type="EMBL" id="ESQ45901.1"/>
    </source>
</evidence>
<comment type="similarity">
    <text evidence="1">Belongs to the protease inhibitor I13 (potato type I serine protease inhibitor) family.</text>
</comment>
<dbReference type="eggNOG" id="ENOG502SADF">
    <property type="taxonomic scope" value="Eukaryota"/>
</dbReference>
<dbReference type="OMA" id="PECCAIG"/>
<keyword evidence="2" id="KW-0646">Protease inhibitor</keyword>
<proteinExistence type="inferred from homology"/>
<dbReference type="OrthoDB" id="10013825at2759"/>
<dbReference type="GO" id="GO:0009611">
    <property type="term" value="P:response to wounding"/>
    <property type="evidence" value="ECO:0007669"/>
    <property type="project" value="InterPro"/>
</dbReference>
<dbReference type="KEGG" id="eus:EUTSA_v10011055mg"/>
<reference evidence="4 5" key="1">
    <citation type="journal article" date="2013" name="Front. Plant Sci.">
        <title>The Reference Genome of the Halophytic Plant Eutrema salsugineum.</title>
        <authorList>
            <person name="Yang R."/>
            <person name="Jarvis D.E."/>
            <person name="Chen H."/>
            <person name="Beilstein M.A."/>
            <person name="Grimwood J."/>
            <person name="Jenkins J."/>
            <person name="Shu S."/>
            <person name="Prochnik S."/>
            <person name="Xin M."/>
            <person name="Ma C."/>
            <person name="Schmutz J."/>
            <person name="Wing R.A."/>
            <person name="Mitchell-Olds T."/>
            <person name="Schumaker K.S."/>
            <person name="Wang X."/>
        </authorList>
    </citation>
    <scope>NUCLEOTIDE SEQUENCE [LARGE SCALE GENOMIC DNA]</scope>
</reference>
<dbReference type="InterPro" id="IPR036354">
    <property type="entry name" value="Prot_inh_pot1_sf"/>
</dbReference>
<dbReference type="PROSITE" id="PS00285">
    <property type="entry name" value="POTATO_INHIBITOR"/>
    <property type="match status" value="1"/>
</dbReference>
<dbReference type="InterPro" id="IPR000864">
    <property type="entry name" value="Prot_inh_pot1"/>
</dbReference>
<protein>
    <submittedName>
        <fullName evidence="4">Uncharacterized protein</fullName>
    </submittedName>
</protein>
<sequence length="88" mass="9749">MAHFLRYPPCESSGCTDPRCCALGGKFEWPELVGKSGEIAKMTIERENPNVLGFIMPYGTLRIEDFCCNRVFIVVGSKGHVVMIPKIG</sequence>
<dbReference type="PANTHER" id="PTHR33091:SF44">
    <property type="entry name" value="SERINE PROTEASE INHIBITOR POTATO INHIBITOR I-TYPE FAMILY PROTEIN"/>
    <property type="match status" value="1"/>
</dbReference>
<dbReference type="Gene3D" id="3.30.10.10">
    <property type="entry name" value="Trypsin Inhibitor V, subunit A"/>
    <property type="match status" value="1"/>
</dbReference>
<dbReference type="EMBL" id="KI517435">
    <property type="protein sequence ID" value="ESQ45901.1"/>
    <property type="molecule type" value="Genomic_DNA"/>
</dbReference>
<dbReference type="SUPFAM" id="SSF54654">
    <property type="entry name" value="CI-2 family of serine protease inhibitors"/>
    <property type="match status" value="1"/>
</dbReference>
<organism evidence="4 5">
    <name type="scientific">Eutrema salsugineum</name>
    <name type="common">Saltwater cress</name>
    <name type="synonym">Sisymbrium salsugineum</name>
    <dbReference type="NCBI Taxonomy" id="72664"/>
    <lineage>
        <taxon>Eukaryota</taxon>
        <taxon>Viridiplantae</taxon>
        <taxon>Streptophyta</taxon>
        <taxon>Embryophyta</taxon>
        <taxon>Tracheophyta</taxon>
        <taxon>Spermatophyta</taxon>
        <taxon>Magnoliopsida</taxon>
        <taxon>eudicotyledons</taxon>
        <taxon>Gunneridae</taxon>
        <taxon>Pentapetalae</taxon>
        <taxon>rosids</taxon>
        <taxon>malvids</taxon>
        <taxon>Brassicales</taxon>
        <taxon>Brassicaceae</taxon>
        <taxon>Eutremeae</taxon>
        <taxon>Eutrema</taxon>
    </lineage>
</organism>
<name>V4NI49_EUTSA</name>
<dbReference type="STRING" id="72664.V4NI49"/>
<dbReference type="Pfam" id="PF00280">
    <property type="entry name" value="potato_inhibit"/>
    <property type="match status" value="1"/>
</dbReference>
<dbReference type="GO" id="GO:0004867">
    <property type="term" value="F:serine-type endopeptidase inhibitor activity"/>
    <property type="evidence" value="ECO:0007669"/>
    <property type="project" value="UniProtKB-KW"/>
</dbReference>
<evidence type="ECO:0000256" key="2">
    <source>
        <dbReference type="ARBA" id="ARBA00022690"/>
    </source>
</evidence>
<evidence type="ECO:0000256" key="1">
    <source>
        <dbReference type="ARBA" id="ARBA00008210"/>
    </source>
</evidence>